<keyword evidence="2" id="KW-0560">Oxidoreductase</keyword>
<dbReference type="SUPFAM" id="SSF51735">
    <property type="entry name" value="NAD(P)-binding Rossmann-fold domains"/>
    <property type="match status" value="1"/>
</dbReference>
<comment type="caution">
    <text evidence="3">The sequence shown here is derived from an EMBL/GenBank/DDBJ whole genome shotgun (WGS) entry which is preliminary data.</text>
</comment>
<evidence type="ECO:0000256" key="1">
    <source>
        <dbReference type="ARBA" id="ARBA00006484"/>
    </source>
</evidence>
<proteinExistence type="inferred from homology"/>
<dbReference type="EMBL" id="SPLM01000036">
    <property type="protein sequence ID" value="TMW66012.1"/>
    <property type="molecule type" value="Genomic_DNA"/>
</dbReference>
<evidence type="ECO:0000313" key="4">
    <source>
        <dbReference type="Proteomes" id="UP000794436"/>
    </source>
</evidence>
<evidence type="ECO:0000256" key="2">
    <source>
        <dbReference type="ARBA" id="ARBA00023002"/>
    </source>
</evidence>
<dbReference type="Pfam" id="PF00106">
    <property type="entry name" value="adh_short"/>
    <property type="match status" value="1"/>
</dbReference>
<reference evidence="3" key="1">
    <citation type="submission" date="2019-03" db="EMBL/GenBank/DDBJ databases">
        <title>Long read genome sequence of the mycoparasitic Pythium oligandrum ATCC 38472 isolated from sugarbeet rhizosphere.</title>
        <authorList>
            <person name="Gaulin E."/>
        </authorList>
    </citation>
    <scope>NUCLEOTIDE SEQUENCE</scope>
    <source>
        <strain evidence="3">ATCC 38472_TT</strain>
    </source>
</reference>
<dbReference type="InterPro" id="IPR002347">
    <property type="entry name" value="SDR_fam"/>
</dbReference>
<dbReference type="GO" id="GO:0016491">
    <property type="term" value="F:oxidoreductase activity"/>
    <property type="evidence" value="ECO:0007669"/>
    <property type="project" value="UniProtKB-KW"/>
</dbReference>
<dbReference type="PANTHER" id="PTHR43976">
    <property type="entry name" value="SHORT CHAIN DEHYDROGENASE"/>
    <property type="match status" value="1"/>
</dbReference>
<accession>A0A8K1CP42</accession>
<dbReference type="Gene3D" id="3.40.50.720">
    <property type="entry name" value="NAD(P)-binding Rossmann-like Domain"/>
    <property type="match status" value="1"/>
</dbReference>
<comment type="similarity">
    <text evidence="1">Belongs to the short-chain dehydrogenases/reductases (SDR) family.</text>
</comment>
<dbReference type="PRINTS" id="PR01167">
    <property type="entry name" value="INSADHFAMILY"/>
</dbReference>
<dbReference type="PROSITE" id="PS00061">
    <property type="entry name" value="ADH_SHORT"/>
    <property type="match status" value="1"/>
</dbReference>
<dbReference type="InterPro" id="IPR036291">
    <property type="entry name" value="NAD(P)-bd_dom_sf"/>
</dbReference>
<keyword evidence="4" id="KW-1185">Reference proteome</keyword>
<organism evidence="3 4">
    <name type="scientific">Pythium oligandrum</name>
    <name type="common">Mycoparasitic fungus</name>
    <dbReference type="NCBI Taxonomy" id="41045"/>
    <lineage>
        <taxon>Eukaryota</taxon>
        <taxon>Sar</taxon>
        <taxon>Stramenopiles</taxon>
        <taxon>Oomycota</taxon>
        <taxon>Peronosporomycetes</taxon>
        <taxon>Pythiales</taxon>
        <taxon>Pythiaceae</taxon>
        <taxon>Pythium</taxon>
    </lineage>
</organism>
<dbReference type="OrthoDB" id="1274115at2759"/>
<gene>
    <name evidence="3" type="ORF">Poli38472_003777</name>
</gene>
<name>A0A8K1CP42_PYTOL</name>
<protein>
    <submittedName>
        <fullName evidence="3">Uncharacterized protein</fullName>
    </submittedName>
</protein>
<dbReference type="AlphaFoldDB" id="A0A8K1CP42"/>
<evidence type="ECO:0000313" key="3">
    <source>
        <dbReference type="EMBL" id="TMW66012.1"/>
    </source>
</evidence>
<sequence length="137" mass="14611">MALFDGNVFGHLRVTRAVLPYMRDKRSGIIAFIGSAVGFFPIPMNGVYGAAKFALAGISQTLAQEVAHLGIEVTIIEPGVFRTKGLENFSPLPTSIADYDHVKATFQDFLKTAFSVPPSGTLNAVFPAKGAQAIVEP</sequence>
<dbReference type="InterPro" id="IPR020904">
    <property type="entry name" value="Sc_DH/Rdtase_CS"/>
</dbReference>
<dbReference type="Proteomes" id="UP000794436">
    <property type="component" value="Unassembled WGS sequence"/>
</dbReference>
<dbReference type="InterPro" id="IPR051911">
    <property type="entry name" value="SDR_oxidoreductase"/>
</dbReference>
<dbReference type="PANTHER" id="PTHR43976:SF16">
    <property type="entry name" value="SHORT-CHAIN DEHYDROGENASE_REDUCTASE FAMILY PROTEIN"/>
    <property type="match status" value="1"/>
</dbReference>